<organism evidence="1 2">
    <name type="scientific">Rhizophagus irregularis (strain DAOM 181602 / DAOM 197198 / MUCL 43194)</name>
    <name type="common">Arbuscular mycorrhizal fungus</name>
    <name type="synonym">Glomus intraradices</name>
    <dbReference type="NCBI Taxonomy" id="747089"/>
    <lineage>
        <taxon>Eukaryota</taxon>
        <taxon>Fungi</taxon>
        <taxon>Fungi incertae sedis</taxon>
        <taxon>Mucoromycota</taxon>
        <taxon>Glomeromycotina</taxon>
        <taxon>Glomeromycetes</taxon>
        <taxon>Glomerales</taxon>
        <taxon>Glomeraceae</taxon>
        <taxon>Rhizophagus</taxon>
    </lineage>
</organism>
<proteinExistence type="predicted"/>
<evidence type="ECO:0000313" key="1">
    <source>
        <dbReference type="EMBL" id="POG72643.1"/>
    </source>
</evidence>
<comment type="caution">
    <text evidence="1">The sequence shown here is derived from an EMBL/GenBank/DDBJ whole genome shotgun (WGS) entry which is preliminary data.</text>
</comment>
<accession>A0A2P4Q4R3</accession>
<reference evidence="1 2" key="1">
    <citation type="journal article" date="2013" name="Proc. Natl. Acad. Sci. U.S.A.">
        <title>Genome of an arbuscular mycorrhizal fungus provides insight into the oldest plant symbiosis.</title>
        <authorList>
            <person name="Tisserant E."/>
            <person name="Malbreil M."/>
            <person name="Kuo A."/>
            <person name="Kohler A."/>
            <person name="Symeonidi A."/>
            <person name="Balestrini R."/>
            <person name="Charron P."/>
            <person name="Duensing N."/>
            <person name="Frei Dit Frey N."/>
            <person name="Gianinazzi-Pearson V."/>
            <person name="Gilbert L.B."/>
            <person name="Handa Y."/>
            <person name="Herr J.R."/>
            <person name="Hijri M."/>
            <person name="Koul R."/>
            <person name="Kawaguchi M."/>
            <person name="Krajinski F."/>
            <person name="Lammers P.J."/>
            <person name="Masclaux F.G."/>
            <person name="Murat C."/>
            <person name="Morin E."/>
            <person name="Ndikumana S."/>
            <person name="Pagni M."/>
            <person name="Petitpierre D."/>
            <person name="Requena N."/>
            <person name="Rosikiewicz P."/>
            <person name="Riley R."/>
            <person name="Saito K."/>
            <person name="San Clemente H."/>
            <person name="Shapiro H."/>
            <person name="van Tuinen D."/>
            <person name="Becard G."/>
            <person name="Bonfante P."/>
            <person name="Paszkowski U."/>
            <person name="Shachar-Hill Y.Y."/>
            <person name="Tuskan G.A."/>
            <person name="Young P.W."/>
            <person name="Sanders I.R."/>
            <person name="Henrissat B."/>
            <person name="Rensing S.A."/>
            <person name="Grigoriev I.V."/>
            <person name="Corradi N."/>
            <person name="Roux C."/>
            <person name="Martin F."/>
        </authorList>
    </citation>
    <scope>NUCLEOTIDE SEQUENCE [LARGE SCALE GENOMIC DNA]</scope>
    <source>
        <strain evidence="1 2">DAOM 197198</strain>
    </source>
</reference>
<sequence>MLFAFCDLNCVLYRSGFNVINNFLANIYFNEFRLGENNITVLSELLRFIFFSPKNENFFLYLSPV</sequence>
<dbReference type="Proteomes" id="UP000018888">
    <property type="component" value="Unassembled WGS sequence"/>
</dbReference>
<protein>
    <submittedName>
        <fullName evidence="1">Uncharacterized protein</fullName>
    </submittedName>
</protein>
<gene>
    <name evidence="1" type="ORF">GLOIN_2v1594040</name>
</gene>
<name>A0A2P4Q4R3_RHIID</name>
<dbReference type="EMBL" id="AUPC02000093">
    <property type="protein sequence ID" value="POG72643.1"/>
    <property type="molecule type" value="Genomic_DNA"/>
</dbReference>
<reference evidence="1 2" key="2">
    <citation type="journal article" date="2018" name="New Phytol.">
        <title>High intraspecific genome diversity in the model arbuscular mycorrhizal symbiont Rhizophagus irregularis.</title>
        <authorList>
            <person name="Chen E.C.H."/>
            <person name="Morin E."/>
            <person name="Beaudet D."/>
            <person name="Noel J."/>
            <person name="Yildirir G."/>
            <person name="Ndikumana S."/>
            <person name="Charron P."/>
            <person name="St-Onge C."/>
            <person name="Giorgi J."/>
            <person name="Kruger M."/>
            <person name="Marton T."/>
            <person name="Ropars J."/>
            <person name="Grigoriev I.V."/>
            <person name="Hainaut M."/>
            <person name="Henrissat B."/>
            <person name="Roux C."/>
            <person name="Martin F."/>
            <person name="Corradi N."/>
        </authorList>
    </citation>
    <scope>NUCLEOTIDE SEQUENCE [LARGE SCALE GENOMIC DNA]</scope>
    <source>
        <strain evidence="1 2">DAOM 197198</strain>
    </source>
</reference>
<keyword evidence="2" id="KW-1185">Reference proteome</keyword>
<evidence type="ECO:0000313" key="2">
    <source>
        <dbReference type="Proteomes" id="UP000018888"/>
    </source>
</evidence>
<dbReference type="AlphaFoldDB" id="A0A2P4Q4R3"/>